<protein>
    <recommendedName>
        <fullName evidence="4">Cell division protein FtsX</fullName>
    </recommendedName>
</protein>
<proteinExistence type="predicted"/>
<keyword evidence="3" id="KW-1185">Reference proteome</keyword>
<dbReference type="EMBL" id="LS483254">
    <property type="protein sequence ID" value="SQD92859.1"/>
    <property type="molecule type" value="Genomic_DNA"/>
</dbReference>
<dbReference type="KEGG" id="bana:BARAN1_0835"/>
<reference evidence="3" key="1">
    <citation type="submission" date="2018-05" db="EMBL/GenBank/DDBJ databases">
        <authorList>
            <person name="Hao L."/>
        </authorList>
    </citation>
    <scope>NUCLEOTIDE SEQUENCE [LARGE SCALE GENOMIC DNA]</scope>
</reference>
<feature type="transmembrane region" description="Helical" evidence="1">
    <location>
        <begin position="146"/>
        <end position="166"/>
    </location>
</feature>
<keyword evidence="1" id="KW-0472">Membrane</keyword>
<evidence type="ECO:0000256" key="1">
    <source>
        <dbReference type="SAM" id="Phobius"/>
    </source>
</evidence>
<dbReference type="OrthoDB" id="9799320at2"/>
<feature type="transmembrane region" description="Helical" evidence="1">
    <location>
        <begin position="198"/>
        <end position="221"/>
    </location>
</feature>
<evidence type="ECO:0000313" key="2">
    <source>
        <dbReference type="EMBL" id="SQD92859.1"/>
    </source>
</evidence>
<evidence type="ECO:0008006" key="4">
    <source>
        <dbReference type="Google" id="ProtNLM"/>
    </source>
</evidence>
<keyword evidence="1" id="KW-0812">Transmembrane</keyword>
<keyword evidence="1" id="KW-1133">Transmembrane helix</keyword>
<accession>A0A2X3L0Z7</accession>
<name>A0A2X3L0Z7_9BACT</name>
<dbReference type="AlphaFoldDB" id="A0A2X3L0Z7"/>
<gene>
    <name evidence="2" type="ORF">BARAN1_0835</name>
</gene>
<dbReference type="Proteomes" id="UP000249818">
    <property type="component" value="Chromosome BARAN1"/>
</dbReference>
<evidence type="ECO:0000313" key="3">
    <source>
        <dbReference type="Proteomes" id="UP000249818"/>
    </source>
</evidence>
<sequence>MSRGLWFLIGDVLRRSVTRPAALIGWALAVAAVLLSGTALFLIPTGPGAAGAGAEAYLLAQLSTAPSETAIAHLASEVWTWPGVDGVTFRFPGEDDPVPISQRTLVVRLLSPDARAAVESRLRVLTEVAGVQYHERPFARTRVPPASRIVAMVALVATLALALWLAQRAVTGTATAWGRELALLKSCGVSPALRRTPFLALGAAAGLTGGGLYIGICWALWAGGGSVPYLRDIVPSFPYVWGGLVGSGLAIGVGLGLVGALIATLSPTSHA</sequence>
<feature type="transmembrane region" description="Helical" evidence="1">
    <location>
        <begin position="21"/>
        <end position="43"/>
    </location>
</feature>
<feature type="transmembrane region" description="Helical" evidence="1">
    <location>
        <begin position="241"/>
        <end position="265"/>
    </location>
</feature>
<organism evidence="2 3">
    <name type="scientific">Candidatus Bipolaricaulis anaerobius</name>
    <dbReference type="NCBI Taxonomy" id="2026885"/>
    <lineage>
        <taxon>Bacteria</taxon>
        <taxon>Candidatus Bipolaricaulota</taxon>
        <taxon>Candidatus Bipolaricaulia</taxon>
        <taxon>Candidatus Bipolaricaulales</taxon>
        <taxon>Candidatus Bipolaricaulaceae</taxon>
        <taxon>Candidatus Bipolaricaulis</taxon>
    </lineage>
</organism>
<dbReference type="RefSeq" id="WP_122031135.1">
    <property type="nucleotide sequence ID" value="NZ_LS483254.1"/>
</dbReference>